<feature type="compositionally biased region" description="Low complexity" evidence="1">
    <location>
        <begin position="1"/>
        <end position="23"/>
    </location>
</feature>
<feature type="compositionally biased region" description="Basic and acidic residues" evidence="1">
    <location>
        <begin position="192"/>
        <end position="203"/>
    </location>
</feature>
<evidence type="ECO:0000256" key="1">
    <source>
        <dbReference type="SAM" id="MobiDB-lite"/>
    </source>
</evidence>
<protein>
    <submittedName>
        <fullName evidence="4">Chromo domain-containing protein</fullName>
    </submittedName>
</protein>
<dbReference type="PANTHER" id="PTHR10503">
    <property type="entry name" value="HP1 LIKE (HETEROCHROMATIN PROTEIN)-RELATED"/>
    <property type="match status" value="1"/>
</dbReference>
<accession>A0A1I7V0L4</accession>
<dbReference type="SMART" id="SM00298">
    <property type="entry name" value="CHROMO"/>
    <property type="match status" value="1"/>
</dbReference>
<dbReference type="eggNOG" id="KOG1911">
    <property type="taxonomic scope" value="Eukaryota"/>
</dbReference>
<dbReference type="InterPro" id="IPR023780">
    <property type="entry name" value="Chromo_domain"/>
</dbReference>
<feature type="compositionally biased region" description="Polar residues" evidence="1">
    <location>
        <begin position="154"/>
        <end position="165"/>
    </location>
</feature>
<dbReference type="GO" id="GO:0005637">
    <property type="term" value="C:nuclear inner membrane"/>
    <property type="evidence" value="ECO:0007669"/>
    <property type="project" value="TreeGrafter"/>
</dbReference>
<dbReference type="GO" id="GO:0097240">
    <property type="term" value="P:chromosome attachment to the nuclear envelope"/>
    <property type="evidence" value="ECO:0007669"/>
    <property type="project" value="InterPro"/>
</dbReference>
<dbReference type="PROSITE" id="PS50013">
    <property type="entry name" value="CHROMO_2"/>
    <property type="match status" value="1"/>
</dbReference>
<evidence type="ECO:0000313" key="3">
    <source>
        <dbReference type="Proteomes" id="UP000095282"/>
    </source>
</evidence>
<name>A0A1I7V0L4_9PELO</name>
<feature type="domain" description="Chromo" evidence="2">
    <location>
        <begin position="84"/>
        <end position="119"/>
    </location>
</feature>
<proteinExistence type="predicted"/>
<dbReference type="SUPFAM" id="SSF54160">
    <property type="entry name" value="Chromo domain-like"/>
    <property type="match status" value="1"/>
</dbReference>
<feature type="compositionally biased region" description="Acidic residues" evidence="1">
    <location>
        <begin position="204"/>
        <end position="231"/>
    </location>
</feature>
<dbReference type="Proteomes" id="UP000095282">
    <property type="component" value="Unplaced"/>
</dbReference>
<dbReference type="AlphaFoldDB" id="A0A1I7V0L4"/>
<dbReference type="InterPro" id="IPR000953">
    <property type="entry name" value="Chromo/chromo_shadow_dom"/>
</dbReference>
<reference evidence="4" key="1">
    <citation type="submission" date="2016-11" db="UniProtKB">
        <authorList>
            <consortium name="WormBaseParasite"/>
        </authorList>
    </citation>
    <scope>IDENTIFICATION</scope>
</reference>
<dbReference type="STRING" id="1561998.A0A1I7V0L4"/>
<feature type="region of interest" description="Disordered" evidence="1">
    <location>
        <begin position="143"/>
        <end position="246"/>
    </location>
</feature>
<evidence type="ECO:0000259" key="2">
    <source>
        <dbReference type="PROSITE" id="PS50013"/>
    </source>
</evidence>
<dbReference type="Gene3D" id="2.40.50.40">
    <property type="match status" value="1"/>
</dbReference>
<dbReference type="GO" id="GO:0010468">
    <property type="term" value="P:regulation of gene expression"/>
    <property type="evidence" value="ECO:0007669"/>
    <property type="project" value="TreeGrafter"/>
</dbReference>
<dbReference type="WBParaSite" id="Csp11.Scaffold630.g21211.t1">
    <property type="protein sequence ID" value="Csp11.Scaffold630.g21211.t1"/>
    <property type="gene ID" value="Csp11.Scaffold630.g21211"/>
</dbReference>
<sequence length="257" mass="29408">MSGKSASNSPSKSKVSKTPNKNSTKFEKIIGHNKYDTHYVEYQVRLKNGQTINATEFDFENDVEMLANYKQKVTKQTDDANGEYVVEKIITHRIVNGKPLFLVQWKGYTHCVWNSELWERDLSNCKPLLESYKAANNLSTALRTPVRTPKKSKTIATPKSISTAKSPRKRPQEEVNEPASSFVPKKQTKKTLSAEKSKPRVLESDNDDEMEDEIERVEEVQSDDDDDEVEENVNQPSTSGAQAKPSSRWTLNFWKWF</sequence>
<feature type="compositionally biased region" description="Polar residues" evidence="1">
    <location>
        <begin position="236"/>
        <end position="246"/>
    </location>
</feature>
<dbReference type="InterPro" id="IPR037948">
    <property type="entry name" value="Cec-4"/>
</dbReference>
<keyword evidence="3" id="KW-1185">Reference proteome</keyword>
<feature type="region of interest" description="Disordered" evidence="1">
    <location>
        <begin position="1"/>
        <end position="27"/>
    </location>
</feature>
<organism evidence="3 4">
    <name type="scientific">Caenorhabditis tropicalis</name>
    <dbReference type="NCBI Taxonomy" id="1561998"/>
    <lineage>
        <taxon>Eukaryota</taxon>
        <taxon>Metazoa</taxon>
        <taxon>Ecdysozoa</taxon>
        <taxon>Nematoda</taxon>
        <taxon>Chromadorea</taxon>
        <taxon>Rhabditida</taxon>
        <taxon>Rhabditina</taxon>
        <taxon>Rhabditomorpha</taxon>
        <taxon>Rhabditoidea</taxon>
        <taxon>Rhabditidae</taxon>
        <taxon>Peloderinae</taxon>
        <taxon>Caenorhabditis</taxon>
    </lineage>
</organism>
<dbReference type="Pfam" id="PF00385">
    <property type="entry name" value="Chromo"/>
    <property type="match status" value="1"/>
</dbReference>
<dbReference type="InterPro" id="IPR016197">
    <property type="entry name" value="Chromo-like_dom_sf"/>
</dbReference>
<evidence type="ECO:0000313" key="4">
    <source>
        <dbReference type="WBParaSite" id="Csp11.Scaffold630.g21211.t1"/>
    </source>
</evidence>
<dbReference type="PANTHER" id="PTHR10503:SF24">
    <property type="entry name" value="CHROMO DOMAIN-CONTAINING PROTEIN CEC-4"/>
    <property type="match status" value="1"/>
</dbReference>